<dbReference type="InterPro" id="IPR029058">
    <property type="entry name" value="AB_hydrolase_fold"/>
</dbReference>
<feature type="region of interest" description="Disordered" evidence="5">
    <location>
        <begin position="1"/>
        <end position="20"/>
    </location>
</feature>
<dbReference type="EMBL" id="BSFP01000187">
    <property type="protein sequence ID" value="GLL08748.1"/>
    <property type="molecule type" value="Genomic_DNA"/>
</dbReference>
<evidence type="ECO:0000313" key="8">
    <source>
        <dbReference type="Proteomes" id="UP001143480"/>
    </source>
</evidence>
<keyword evidence="8" id="KW-1185">Reference proteome</keyword>
<dbReference type="PRINTS" id="PR00111">
    <property type="entry name" value="ABHYDROLASE"/>
</dbReference>
<comment type="caution">
    <text evidence="7">The sequence shown here is derived from an EMBL/GenBank/DDBJ whole genome shotgun (WGS) entry which is preliminary data.</text>
</comment>
<evidence type="ECO:0000313" key="7">
    <source>
        <dbReference type="EMBL" id="GLL08748.1"/>
    </source>
</evidence>
<organism evidence="7 8">
    <name type="scientific">Dactylosporangium matsuzakiense</name>
    <dbReference type="NCBI Taxonomy" id="53360"/>
    <lineage>
        <taxon>Bacteria</taxon>
        <taxon>Bacillati</taxon>
        <taxon>Actinomycetota</taxon>
        <taxon>Actinomycetes</taxon>
        <taxon>Micromonosporales</taxon>
        <taxon>Micromonosporaceae</taxon>
        <taxon>Dactylosporangium</taxon>
    </lineage>
</organism>
<evidence type="ECO:0000256" key="4">
    <source>
        <dbReference type="ARBA" id="ARBA00071261"/>
    </source>
</evidence>
<name>A0A9W6KWS1_9ACTN</name>
<sequence length="289" mass="31003">MLAEAGRAADHAAMQREERSLTGGGGVRIVYDVWTPEDGPTGVVVLAHGMGEHARRYDHVVQRLGAVGLAVYAPDHRGHGRSEGKRLLARSISEYTRDLQLLFDEVRRRHPGPAPFLIGHSMGAMIALAYALDNQAGLRGLVLSGTPVVPGTGIPKPAIAVAKVLGRIAPGAPVQSLPSVLISKDPAVVAKYDADPLVHHGKIPAGLGGAMLTQMAVFQRRLPELRLPTLVLHGSEDGLVAAESSRLIAERAGSDDLTLHVYDGLHHEVYNEPEQEQVLDDLIGWLRQH</sequence>
<accession>A0A9W6KWS1</accession>
<evidence type="ECO:0000259" key="6">
    <source>
        <dbReference type="Pfam" id="PF12146"/>
    </source>
</evidence>
<feature type="compositionally biased region" description="Basic and acidic residues" evidence="5">
    <location>
        <begin position="7"/>
        <end position="20"/>
    </location>
</feature>
<evidence type="ECO:0000256" key="5">
    <source>
        <dbReference type="SAM" id="MobiDB-lite"/>
    </source>
</evidence>
<evidence type="ECO:0000256" key="1">
    <source>
        <dbReference type="ARBA" id="ARBA00001613"/>
    </source>
</evidence>
<gene>
    <name evidence="7" type="ORF">GCM10017581_105190</name>
</gene>
<reference evidence="7" key="2">
    <citation type="submission" date="2023-01" db="EMBL/GenBank/DDBJ databases">
        <authorList>
            <person name="Sun Q."/>
            <person name="Evtushenko L."/>
        </authorList>
    </citation>
    <scope>NUCLEOTIDE SEQUENCE</scope>
    <source>
        <strain evidence="7">VKM Ac-1321</strain>
    </source>
</reference>
<reference evidence="7" key="1">
    <citation type="journal article" date="2014" name="Int. J. Syst. Evol. Microbiol.">
        <title>Complete genome sequence of Corynebacterium casei LMG S-19264T (=DSM 44701T), isolated from a smear-ripened cheese.</title>
        <authorList>
            <consortium name="US DOE Joint Genome Institute (JGI-PGF)"/>
            <person name="Walter F."/>
            <person name="Albersmeier A."/>
            <person name="Kalinowski J."/>
            <person name="Ruckert C."/>
        </authorList>
    </citation>
    <scope>NUCLEOTIDE SEQUENCE</scope>
    <source>
        <strain evidence="7">VKM Ac-1321</strain>
    </source>
</reference>
<dbReference type="SUPFAM" id="SSF53474">
    <property type="entry name" value="alpha/beta-Hydrolases"/>
    <property type="match status" value="1"/>
</dbReference>
<dbReference type="Proteomes" id="UP001143480">
    <property type="component" value="Unassembled WGS sequence"/>
</dbReference>
<feature type="domain" description="Serine aminopeptidase S33" evidence="6">
    <location>
        <begin position="40"/>
        <end position="274"/>
    </location>
</feature>
<protein>
    <recommendedName>
        <fullName evidence="4">Monoacylglycerol lipase</fullName>
        <ecNumber evidence="3">3.1.1.23</ecNumber>
    </recommendedName>
</protein>
<dbReference type="FunFam" id="3.40.50.1820:FF:000117">
    <property type="entry name" value="Monoglyceride lipase, putative"/>
    <property type="match status" value="1"/>
</dbReference>
<dbReference type="PANTHER" id="PTHR11614">
    <property type="entry name" value="PHOSPHOLIPASE-RELATED"/>
    <property type="match status" value="1"/>
</dbReference>
<dbReference type="InterPro" id="IPR017208">
    <property type="entry name" value="UCP037442_abhydr"/>
</dbReference>
<comment type="catalytic activity">
    <reaction evidence="1">
        <text>Hydrolyzes glycerol monoesters of long-chain fatty acids.</text>
        <dbReference type="EC" id="3.1.1.23"/>
    </reaction>
</comment>
<dbReference type="GO" id="GO:0047372">
    <property type="term" value="F:monoacylglycerol lipase activity"/>
    <property type="evidence" value="ECO:0007669"/>
    <property type="project" value="UniProtKB-EC"/>
</dbReference>
<dbReference type="Pfam" id="PF12146">
    <property type="entry name" value="Hydrolase_4"/>
    <property type="match status" value="1"/>
</dbReference>
<comment type="similarity">
    <text evidence="2">Belongs to the AB hydrolase superfamily.</text>
</comment>
<dbReference type="Gene3D" id="3.40.50.1820">
    <property type="entry name" value="alpha/beta hydrolase"/>
    <property type="match status" value="1"/>
</dbReference>
<dbReference type="InterPro" id="IPR022742">
    <property type="entry name" value="Hydrolase_4"/>
</dbReference>
<dbReference type="PIRSF" id="PIRSF037442">
    <property type="entry name" value="UCP037442_abhydr"/>
    <property type="match status" value="1"/>
</dbReference>
<dbReference type="InterPro" id="IPR000073">
    <property type="entry name" value="AB_hydrolase_1"/>
</dbReference>
<dbReference type="EC" id="3.1.1.23" evidence="3"/>
<evidence type="ECO:0000256" key="3">
    <source>
        <dbReference type="ARBA" id="ARBA00013254"/>
    </source>
</evidence>
<dbReference type="AlphaFoldDB" id="A0A9W6KWS1"/>
<evidence type="ECO:0000256" key="2">
    <source>
        <dbReference type="ARBA" id="ARBA00008645"/>
    </source>
</evidence>
<dbReference type="InterPro" id="IPR051044">
    <property type="entry name" value="MAG_DAG_Lipase"/>
</dbReference>
<proteinExistence type="inferred from homology"/>